<dbReference type="InterPro" id="IPR027417">
    <property type="entry name" value="P-loop_NTPase"/>
</dbReference>
<evidence type="ECO:0000256" key="4">
    <source>
        <dbReference type="ARBA" id="ARBA00022763"/>
    </source>
</evidence>
<dbReference type="Proteomes" id="UP001596547">
    <property type="component" value="Unassembled WGS sequence"/>
</dbReference>
<proteinExistence type="inferred from homology"/>
<reference evidence="11 12" key="1">
    <citation type="journal article" date="2019" name="Int. J. Syst. Evol. Microbiol.">
        <title>The Global Catalogue of Microorganisms (GCM) 10K type strain sequencing project: providing services to taxonomists for standard genome sequencing and annotation.</title>
        <authorList>
            <consortium name="The Broad Institute Genomics Platform"/>
            <consortium name="The Broad Institute Genome Sequencing Center for Infectious Disease"/>
            <person name="Wu L."/>
            <person name="Ma J."/>
        </authorList>
    </citation>
    <scope>NUCLEOTIDE SEQUENCE [LARGE SCALE GENOMIC DNA]</scope>
    <source>
        <strain evidence="11 12">PSR21</strain>
    </source>
</reference>
<comment type="caution">
    <text evidence="11">The sequence shown here is derived from an EMBL/GenBank/DDBJ whole genome shotgun (WGS) entry which is preliminary data.</text>
</comment>
<sequence length="612" mass="69576">MNTLGIRARNVGGIDELTLELDGQTNVVSGRNASNKTSLLESIAFGLGARSVPIRSGADEASVELTYDGTTVERRAQRTRDGTRRLGDGWIEGDDALLLERFGSLLETNELRVAVATGGDVEALLKEPMDIEAIEREQSRVMDRRRRLEGELDELDDVDQRLSTKRDALEEQRGHLTDLEDRLAALRREQESGATDDELGELRDRRADLRTKREQYERQRENAAEAVSRLEDDRAELVEEITEAEAAAAEYDPGALKRERDRIRSDLDDVTRRIEVLQSVLTSNREMIGSGFTGALGRDSGVMGDEVTCWACGQRAGPDHFEETVDQLQGLIADDKRRVKDREPEIEELTRRIEAAEEARSDLERLQSRKRDVEDRLESRRDSLEETKNQLESVRGEIEALDDEIADVKATRNDEQADVATEIEETRVELGTLRRDVERLEAACETLREKRVERDRKRERVEELTEEIRELTDRIENLETELRETFNDAMDDLIELLEFERIDRVWLDGDFDLVVVREVDGTTRRDGLEHLAESEREMIGLVLGLAGYVAFDVAEVTPVLLLDSLGAFDAERTERLIDYFAERTEVLVAAVHPEMAAEFDFETITFETPTTV</sequence>
<keyword evidence="6" id="KW-0234">DNA repair</keyword>
<dbReference type="GeneID" id="79317151"/>
<dbReference type="Gene3D" id="1.10.287.1490">
    <property type="match status" value="1"/>
</dbReference>
<evidence type="ECO:0000256" key="6">
    <source>
        <dbReference type="ARBA" id="ARBA00023204"/>
    </source>
</evidence>
<keyword evidence="4" id="KW-0227">DNA damage</keyword>
<feature type="region of interest" description="Disordered" evidence="9">
    <location>
        <begin position="371"/>
        <end position="391"/>
    </location>
</feature>
<evidence type="ECO:0000313" key="12">
    <source>
        <dbReference type="Proteomes" id="UP001596547"/>
    </source>
</evidence>
<name>A0ABD6AE94_9EURY</name>
<keyword evidence="12" id="KW-1185">Reference proteome</keyword>
<evidence type="ECO:0000256" key="1">
    <source>
        <dbReference type="ARBA" id="ARBA00009441"/>
    </source>
</evidence>
<dbReference type="Pfam" id="PF13476">
    <property type="entry name" value="AAA_23"/>
    <property type="match status" value="1"/>
</dbReference>
<evidence type="ECO:0000256" key="2">
    <source>
        <dbReference type="ARBA" id="ARBA00021315"/>
    </source>
</evidence>
<gene>
    <name evidence="11" type="ORF">ACFQPE_17945</name>
</gene>
<dbReference type="RefSeq" id="WP_276306501.1">
    <property type="nucleotide sequence ID" value="NZ_CP119993.1"/>
</dbReference>
<protein>
    <recommendedName>
        <fullName evidence="2">DNA repair protein RecN</fullName>
    </recommendedName>
    <alternativeName>
        <fullName evidence="7">Recombination protein N</fullName>
    </alternativeName>
</protein>
<feature type="domain" description="Rad50/SbcC-type AAA" evidence="10">
    <location>
        <begin position="7"/>
        <end position="245"/>
    </location>
</feature>
<dbReference type="Gene3D" id="3.40.50.300">
    <property type="entry name" value="P-loop containing nucleotide triphosphate hydrolases"/>
    <property type="match status" value="1"/>
</dbReference>
<dbReference type="PANTHER" id="PTHR11059:SF0">
    <property type="entry name" value="DNA REPAIR PROTEIN RECN"/>
    <property type="match status" value="1"/>
</dbReference>
<dbReference type="NCBIfam" id="NF045487">
    <property type="entry name" value="ASRP"/>
    <property type="match status" value="1"/>
</dbReference>
<keyword evidence="5" id="KW-0067">ATP-binding</keyword>
<keyword evidence="3" id="KW-0547">Nucleotide-binding</keyword>
<dbReference type="InterPro" id="IPR038729">
    <property type="entry name" value="Rad50/SbcC_AAA"/>
</dbReference>
<dbReference type="GO" id="GO:0006281">
    <property type="term" value="P:DNA repair"/>
    <property type="evidence" value="ECO:0007669"/>
    <property type="project" value="UniProtKB-KW"/>
</dbReference>
<evidence type="ECO:0000256" key="8">
    <source>
        <dbReference type="SAM" id="Coils"/>
    </source>
</evidence>
<accession>A0ABD6AE94</accession>
<feature type="coiled-coil region" evidence="8">
    <location>
        <begin position="131"/>
        <end position="247"/>
    </location>
</feature>
<dbReference type="SUPFAM" id="SSF52540">
    <property type="entry name" value="P-loop containing nucleoside triphosphate hydrolases"/>
    <property type="match status" value="2"/>
</dbReference>
<dbReference type="InterPro" id="IPR004604">
    <property type="entry name" value="DNA_recomb/repair_RecN"/>
</dbReference>
<dbReference type="EMBL" id="JBHTBF010000003">
    <property type="protein sequence ID" value="MFC7318660.1"/>
    <property type="molecule type" value="Genomic_DNA"/>
</dbReference>
<evidence type="ECO:0000313" key="11">
    <source>
        <dbReference type="EMBL" id="MFC7318660.1"/>
    </source>
</evidence>
<evidence type="ECO:0000256" key="3">
    <source>
        <dbReference type="ARBA" id="ARBA00022741"/>
    </source>
</evidence>
<evidence type="ECO:0000256" key="9">
    <source>
        <dbReference type="SAM" id="MobiDB-lite"/>
    </source>
</evidence>
<evidence type="ECO:0000256" key="7">
    <source>
        <dbReference type="ARBA" id="ARBA00033408"/>
    </source>
</evidence>
<evidence type="ECO:0000259" key="10">
    <source>
        <dbReference type="Pfam" id="PF13476"/>
    </source>
</evidence>
<keyword evidence="8" id="KW-0175">Coiled coil</keyword>
<dbReference type="GO" id="GO:0005524">
    <property type="term" value="F:ATP binding"/>
    <property type="evidence" value="ECO:0007669"/>
    <property type="project" value="UniProtKB-KW"/>
</dbReference>
<dbReference type="AlphaFoldDB" id="A0ABD6AE94"/>
<comment type="similarity">
    <text evidence="1">Belongs to the RecN family.</text>
</comment>
<evidence type="ECO:0000256" key="5">
    <source>
        <dbReference type="ARBA" id="ARBA00022840"/>
    </source>
</evidence>
<organism evidence="11 12">
    <name type="scientific">Halomarina halobia</name>
    <dbReference type="NCBI Taxonomy" id="3033386"/>
    <lineage>
        <taxon>Archaea</taxon>
        <taxon>Methanobacteriati</taxon>
        <taxon>Methanobacteriota</taxon>
        <taxon>Stenosarchaea group</taxon>
        <taxon>Halobacteria</taxon>
        <taxon>Halobacteriales</taxon>
        <taxon>Natronomonadaceae</taxon>
        <taxon>Halomarina</taxon>
    </lineage>
</organism>
<dbReference type="PANTHER" id="PTHR11059">
    <property type="entry name" value="DNA REPAIR PROTEIN RECN"/>
    <property type="match status" value="1"/>
</dbReference>